<gene>
    <name evidence="9" type="ORF">C1H46_037525</name>
</gene>
<dbReference type="EMBL" id="VIEB01000999">
    <property type="protein sequence ID" value="TQD76932.1"/>
    <property type="molecule type" value="Genomic_DNA"/>
</dbReference>
<evidence type="ECO:0000256" key="2">
    <source>
        <dbReference type="ARBA" id="ARBA00022475"/>
    </source>
</evidence>
<keyword evidence="3" id="KW-0808">Transferase</keyword>
<keyword evidence="2" id="KW-1003">Cell membrane</keyword>
<dbReference type="PANTHER" id="PTHR45863">
    <property type="entry name" value="SERINE/THREONINE-PROTEIN KINASE BSK5"/>
    <property type="match status" value="1"/>
</dbReference>
<keyword evidence="10" id="KW-1185">Reference proteome</keyword>
<evidence type="ECO:0000256" key="4">
    <source>
        <dbReference type="ARBA" id="ARBA00022741"/>
    </source>
</evidence>
<dbReference type="Pfam" id="PF25575">
    <property type="entry name" value="TPR_BSK1_C"/>
    <property type="match status" value="1"/>
</dbReference>
<dbReference type="STRING" id="106549.A0A540KSD8"/>
<dbReference type="InterPro" id="IPR045845">
    <property type="entry name" value="BSK"/>
</dbReference>
<evidence type="ECO:0000256" key="3">
    <source>
        <dbReference type="ARBA" id="ARBA00022679"/>
    </source>
</evidence>
<evidence type="ECO:0000256" key="6">
    <source>
        <dbReference type="ARBA" id="ARBA00022840"/>
    </source>
</evidence>
<sequence length="85" mass="9513">MGIAHGTFWSSLSQLGDACSRRDMTAIHEILENIGYKDDGMTNECSFKCGLTKCRNHKIQRKGGILLLSTRTSEPQLSVIHMFIL</sequence>
<evidence type="ECO:0000256" key="5">
    <source>
        <dbReference type="ARBA" id="ARBA00022777"/>
    </source>
</evidence>
<comment type="subcellular location">
    <subcellularLocation>
        <location evidence="1">Endomembrane system</location>
    </subcellularLocation>
</comment>
<evidence type="ECO:0000256" key="7">
    <source>
        <dbReference type="ARBA" id="ARBA00023136"/>
    </source>
</evidence>
<organism evidence="9 10">
    <name type="scientific">Malus baccata</name>
    <name type="common">Siberian crab apple</name>
    <name type="synonym">Pyrus baccata</name>
    <dbReference type="NCBI Taxonomy" id="106549"/>
    <lineage>
        <taxon>Eukaryota</taxon>
        <taxon>Viridiplantae</taxon>
        <taxon>Streptophyta</taxon>
        <taxon>Embryophyta</taxon>
        <taxon>Tracheophyta</taxon>
        <taxon>Spermatophyta</taxon>
        <taxon>Magnoliopsida</taxon>
        <taxon>eudicotyledons</taxon>
        <taxon>Gunneridae</taxon>
        <taxon>Pentapetalae</taxon>
        <taxon>rosids</taxon>
        <taxon>fabids</taxon>
        <taxon>Rosales</taxon>
        <taxon>Rosaceae</taxon>
        <taxon>Amygdaloideae</taxon>
        <taxon>Maleae</taxon>
        <taxon>Malus</taxon>
    </lineage>
</organism>
<dbReference type="GO" id="GO:0005524">
    <property type="term" value="F:ATP binding"/>
    <property type="evidence" value="ECO:0007669"/>
    <property type="project" value="UniProtKB-KW"/>
</dbReference>
<name>A0A540KSD8_MALBA</name>
<evidence type="ECO:0000256" key="1">
    <source>
        <dbReference type="ARBA" id="ARBA00004308"/>
    </source>
</evidence>
<evidence type="ECO:0000313" key="9">
    <source>
        <dbReference type="EMBL" id="TQD76932.1"/>
    </source>
</evidence>
<feature type="domain" description="Serine/threonine-protein kinase BSK1-like TPR repeats" evidence="8">
    <location>
        <begin position="17"/>
        <end position="64"/>
    </location>
</feature>
<evidence type="ECO:0000313" key="10">
    <source>
        <dbReference type="Proteomes" id="UP000315295"/>
    </source>
</evidence>
<dbReference type="GO" id="GO:0004672">
    <property type="term" value="F:protein kinase activity"/>
    <property type="evidence" value="ECO:0007669"/>
    <property type="project" value="InterPro"/>
</dbReference>
<keyword evidence="6" id="KW-0067">ATP-binding</keyword>
<comment type="caution">
    <text evidence="9">The sequence shown here is derived from an EMBL/GenBank/DDBJ whole genome shotgun (WGS) entry which is preliminary data.</text>
</comment>
<dbReference type="AlphaFoldDB" id="A0A540KSD8"/>
<protein>
    <recommendedName>
        <fullName evidence="8">Serine/threonine-protein kinase BSK1-like TPR repeats domain-containing protein</fullName>
    </recommendedName>
</protein>
<dbReference type="PANTHER" id="PTHR45863:SF7">
    <property type="entry name" value="SERINE_THREONINE-PROTEIN KINASE BSK5"/>
    <property type="match status" value="1"/>
</dbReference>
<proteinExistence type="predicted"/>
<dbReference type="GO" id="GO:0009742">
    <property type="term" value="P:brassinosteroid mediated signaling pathway"/>
    <property type="evidence" value="ECO:0007669"/>
    <property type="project" value="InterPro"/>
</dbReference>
<dbReference type="GO" id="GO:0012505">
    <property type="term" value="C:endomembrane system"/>
    <property type="evidence" value="ECO:0007669"/>
    <property type="project" value="UniProtKB-SubCell"/>
</dbReference>
<dbReference type="Proteomes" id="UP000315295">
    <property type="component" value="Unassembled WGS sequence"/>
</dbReference>
<dbReference type="InterPro" id="IPR058209">
    <property type="entry name" value="TPR_BSK1_C"/>
</dbReference>
<keyword evidence="4" id="KW-0547">Nucleotide-binding</keyword>
<evidence type="ECO:0000259" key="8">
    <source>
        <dbReference type="Pfam" id="PF25575"/>
    </source>
</evidence>
<reference evidence="9 10" key="1">
    <citation type="journal article" date="2019" name="G3 (Bethesda)">
        <title>Sequencing of a Wild Apple (Malus baccata) Genome Unravels the Differences Between Cultivated and Wild Apple Species Regarding Disease Resistance and Cold Tolerance.</title>
        <authorList>
            <person name="Chen X."/>
        </authorList>
    </citation>
    <scope>NUCLEOTIDE SEQUENCE [LARGE SCALE GENOMIC DNA]</scope>
    <source>
        <strain evidence="10">cv. Shandingzi</strain>
        <tissue evidence="9">Leaves</tissue>
    </source>
</reference>
<keyword evidence="7" id="KW-0472">Membrane</keyword>
<accession>A0A540KSD8</accession>
<keyword evidence="5" id="KW-0418">Kinase</keyword>